<gene>
    <name evidence="1" type="ORF">S40285_08996</name>
</gene>
<evidence type="ECO:0000313" key="2">
    <source>
        <dbReference type="Proteomes" id="UP000028524"/>
    </source>
</evidence>
<accession>A0A084QV68</accession>
<name>A0A084QV68_STAC4</name>
<dbReference type="EMBL" id="KL660089">
    <property type="protein sequence ID" value="KFA67853.1"/>
    <property type="molecule type" value="Genomic_DNA"/>
</dbReference>
<dbReference type="AlphaFoldDB" id="A0A084QV68"/>
<evidence type="ECO:0000313" key="1">
    <source>
        <dbReference type="EMBL" id="KFA67853.1"/>
    </source>
</evidence>
<protein>
    <submittedName>
        <fullName evidence="1">Uncharacterized protein</fullName>
    </submittedName>
</protein>
<dbReference type="Proteomes" id="UP000028524">
    <property type="component" value="Unassembled WGS sequence"/>
</dbReference>
<keyword evidence="2" id="KW-1185">Reference proteome</keyword>
<organism evidence="1 2">
    <name type="scientific">Stachybotrys chlorohalonatus (strain IBT 40285)</name>
    <dbReference type="NCBI Taxonomy" id="1283841"/>
    <lineage>
        <taxon>Eukaryota</taxon>
        <taxon>Fungi</taxon>
        <taxon>Dikarya</taxon>
        <taxon>Ascomycota</taxon>
        <taxon>Pezizomycotina</taxon>
        <taxon>Sordariomycetes</taxon>
        <taxon>Hypocreomycetidae</taxon>
        <taxon>Hypocreales</taxon>
        <taxon>Stachybotryaceae</taxon>
        <taxon>Stachybotrys</taxon>
    </lineage>
</organism>
<dbReference type="InParanoid" id="A0A084QV68"/>
<sequence length="34" mass="3695">MGSYLAIDEGMILFEGQSNYLGISIAVDLAYPWG</sequence>
<reference evidence="1 2" key="1">
    <citation type="journal article" date="2014" name="BMC Genomics">
        <title>Comparative genome sequencing reveals chemotype-specific gene clusters in the toxigenic black mold Stachybotrys.</title>
        <authorList>
            <person name="Semeiks J."/>
            <person name="Borek D."/>
            <person name="Otwinowski Z."/>
            <person name="Grishin N.V."/>
        </authorList>
    </citation>
    <scope>NUCLEOTIDE SEQUENCE [LARGE SCALE GENOMIC DNA]</scope>
    <source>
        <strain evidence="1 2">IBT 40285</strain>
    </source>
</reference>
<proteinExistence type="predicted"/>
<dbReference type="HOGENOM" id="CLU_3377376_0_0_1"/>